<keyword evidence="2" id="KW-1185">Reference proteome</keyword>
<protein>
    <recommendedName>
        <fullName evidence="3">Reverse transcriptase</fullName>
    </recommendedName>
</protein>
<evidence type="ECO:0000313" key="1">
    <source>
        <dbReference type="EMBL" id="KAA3473565.1"/>
    </source>
</evidence>
<gene>
    <name evidence="1" type="ORF">EPI10_023931</name>
</gene>
<sequence>MWTNNREGNGLIKERLDRFLFSTFGVENTPFLSTYVVRQPCSDHDEVVLDTLGHTPRDEVKDPRLPFKFEACWAHKKKAKYFIKRAWGTDNDVINGMERVCSMIGPWQYRRFKRMKSRICRLAN</sequence>
<evidence type="ECO:0000313" key="2">
    <source>
        <dbReference type="Proteomes" id="UP000325315"/>
    </source>
</evidence>
<name>A0A5B6VX37_9ROSI</name>
<accession>A0A5B6VX37</accession>
<dbReference type="AlphaFoldDB" id="A0A5B6VX37"/>
<organism evidence="1 2">
    <name type="scientific">Gossypium australe</name>
    <dbReference type="NCBI Taxonomy" id="47621"/>
    <lineage>
        <taxon>Eukaryota</taxon>
        <taxon>Viridiplantae</taxon>
        <taxon>Streptophyta</taxon>
        <taxon>Embryophyta</taxon>
        <taxon>Tracheophyta</taxon>
        <taxon>Spermatophyta</taxon>
        <taxon>Magnoliopsida</taxon>
        <taxon>eudicotyledons</taxon>
        <taxon>Gunneridae</taxon>
        <taxon>Pentapetalae</taxon>
        <taxon>rosids</taxon>
        <taxon>malvids</taxon>
        <taxon>Malvales</taxon>
        <taxon>Malvaceae</taxon>
        <taxon>Malvoideae</taxon>
        <taxon>Gossypium</taxon>
    </lineage>
</organism>
<dbReference type="OrthoDB" id="1001887at2759"/>
<proteinExistence type="predicted"/>
<dbReference type="EMBL" id="SMMG02000005">
    <property type="protein sequence ID" value="KAA3473565.1"/>
    <property type="molecule type" value="Genomic_DNA"/>
</dbReference>
<dbReference type="Proteomes" id="UP000325315">
    <property type="component" value="Unassembled WGS sequence"/>
</dbReference>
<comment type="caution">
    <text evidence="1">The sequence shown here is derived from an EMBL/GenBank/DDBJ whole genome shotgun (WGS) entry which is preliminary data.</text>
</comment>
<reference evidence="2" key="1">
    <citation type="journal article" date="2019" name="Plant Biotechnol. J.">
        <title>Genome sequencing of the Australian wild diploid species Gossypium australe highlights disease resistance and delayed gland morphogenesis.</title>
        <authorList>
            <person name="Cai Y."/>
            <person name="Cai X."/>
            <person name="Wang Q."/>
            <person name="Wang P."/>
            <person name="Zhang Y."/>
            <person name="Cai C."/>
            <person name="Xu Y."/>
            <person name="Wang K."/>
            <person name="Zhou Z."/>
            <person name="Wang C."/>
            <person name="Geng S."/>
            <person name="Li B."/>
            <person name="Dong Q."/>
            <person name="Hou Y."/>
            <person name="Wang H."/>
            <person name="Ai P."/>
            <person name="Liu Z."/>
            <person name="Yi F."/>
            <person name="Sun M."/>
            <person name="An G."/>
            <person name="Cheng J."/>
            <person name="Zhang Y."/>
            <person name="Shi Q."/>
            <person name="Xie Y."/>
            <person name="Shi X."/>
            <person name="Chang Y."/>
            <person name="Huang F."/>
            <person name="Chen Y."/>
            <person name="Hong S."/>
            <person name="Mi L."/>
            <person name="Sun Q."/>
            <person name="Zhang L."/>
            <person name="Zhou B."/>
            <person name="Peng R."/>
            <person name="Zhang X."/>
            <person name="Liu F."/>
        </authorList>
    </citation>
    <scope>NUCLEOTIDE SEQUENCE [LARGE SCALE GENOMIC DNA]</scope>
    <source>
        <strain evidence="2">cv. PA1801</strain>
    </source>
</reference>
<evidence type="ECO:0008006" key="3">
    <source>
        <dbReference type="Google" id="ProtNLM"/>
    </source>
</evidence>